<dbReference type="Proteomes" id="UP000186879">
    <property type="component" value="Chromosome"/>
</dbReference>
<reference evidence="2 5" key="1">
    <citation type="submission" date="2016-10" db="EMBL/GenBank/DDBJ databases">
        <title>Methanohalophilus halophilus.</title>
        <authorList>
            <person name="L'haridon S."/>
        </authorList>
    </citation>
    <scope>NUCLEOTIDE SEQUENCE [LARGE SCALE GENOMIC DNA]</scope>
    <source>
        <strain evidence="2 5">Z-7982</strain>
    </source>
</reference>
<dbReference type="SUPFAM" id="SSF56784">
    <property type="entry name" value="HAD-like"/>
    <property type="match status" value="1"/>
</dbReference>
<dbReference type="Proteomes" id="UP000198669">
    <property type="component" value="Unassembled WGS sequence"/>
</dbReference>
<dbReference type="Gene3D" id="3.40.50.1000">
    <property type="entry name" value="HAD superfamily/HAD-like"/>
    <property type="match status" value="1"/>
</dbReference>
<keyword evidence="5" id="KW-1185">Reference proteome</keyword>
<proteinExistence type="inferred from homology"/>
<evidence type="ECO:0000313" key="2">
    <source>
        <dbReference type="EMBL" id="APH39741.1"/>
    </source>
</evidence>
<dbReference type="SFLD" id="SFLDG01135">
    <property type="entry name" value="C1.5.6:_HAD__Beta-PGM__Phospha"/>
    <property type="match status" value="1"/>
</dbReference>
<dbReference type="EMBL" id="RJJG01000004">
    <property type="protein sequence ID" value="RNI08920.1"/>
    <property type="molecule type" value="Genomic_DNA"/>
</dbReference>
<dbReference type="KEGG" id="mhaz:BHR79_09795"/>
<dbReference type="SFLD" id="SFLDS00003">
    <property type="entry name" value="Haloacid_Dehalogenase"/>
    <property type="match status" value="1"/>
</dbReference>
<dbReference type="InterPro" id="IPR041492">
    <property type="entry name" value="HAD_2"/>
</dbReference>
<dbReference type="InterPro" id="IPR006439">
    <property type="entry name" value="HAD-SF_hydro_IA"/>
</dbReference>
<dbReference type="AlphaFoldDB" id="A0A1L3Q4Q8"/>
<sequence>MDKTAIPENLEAIISDVDGVLVDSMSFHAQAWKTSFKEAGIDIEKEEIYILEGSNHIGIIEKIFEKQGKVPTEEDMEQIHERKKELFFKNQKAYVFDGMDEIFKSLQTKFKLAVVSGSDRAIVETLMSKFYPKIFNTIIAGTDVEKGKPDPEPYLTAVERLAVQKDKCIVLENAPLGVEAAKNAGLFCIAVPTYVSADLLNKADIVVRDHRELVKYLCSLLD</sequence>
<evidence type="ECO:0000313" key="3">
    <source>
        <dbReference type="EMBL" id="RNI08920.1"/>
    </source>
</evidence>
<comment type="similarity">
    <text evidence="1">Belongs to the HAD-like hydrolase superfamily.</text>
</comment>
<protein>
    <submittedName>
        <fullName evidence="2">HAD family hydrolase</fullName>
    </submittedName>
    <submittedName>
        <fullName evidence="3">HAD family phosphatase</fullName>
    </submittedName>
    <submittedName>
        <fullName evidence="4">Haloacid dehalogenase superfamily, subfamily IA, variant 3 with third motif having DD or ED</fullName>
    </submittedName>
</protein>
<keyword evidence="2" id="KW-0378">Hydrolase</keyword>
<dbReference type="RefSeq" id="WP_072562156.1">
    <property type="nucleotide sequence ID" value="NZ_CP017921.1"/>
</dbReference>
<dbReference type="Pfam" id="PF13419">
    <property type="entry name" value="HAD_2"/>
    <property type="match status" value="1"/>
</dbReference>
<dbReference type="PANTHER" id="PTHR43481">
    <property type="entry name" value="FRUCTOSE-1-PHOSPHATE PHOSPHATASE"/>
    <property type="match status" value="1"/>
</dbReference>
<dbReference type="InterPro" id="IPR023198">
    <property type="entry name" value="PGP-like_dom2"/>
</dbReference>
<evidence type="ECO:0000313" key="4">
    <source>
        <dbReference type="EMBL" id="SDW38386.1"/>
    </source>
</evidence>
<dbReference type="Proteomes" id="UP000267921">
    <property type="component" value="Unassembled WGS sequence"/>
</dbReference>
<evidence type="ECO:0000313" key="6">
    <source>
        <dbReference type="Proteomes" id="UP000198669"/>
    </source>
</evidence>
<dbReference type="NCBIfam" id="TIGR01509">
    <property type="entry name" value="HAD-SF-IA-v3"/>
    <property type="match status" value="1"/>
</dbReference>
<dbReference type="OrthoDB" id="31229at2157"/>
<dbReference type="InterPro" id="IPR023214">
    <property type="entry name" value="HAD_sf"/>
</dbReference>
<dbReference type="STRING" id="2177.BHR79_09795"/>
<dbReference type="EMBL" id="CP017921">
    <property type="protein sequence ID" value="APH39741.1"/>
    <property type="molecule type" value="Genomic_DNA"/>
</dbReference>
<evidence type="ECO:0000313" key="5">
    <source>
        <dbReference type="Proteomes" id="UP000186879"/>
    </source>
</evidence>
<reference evidence="3 7" key="3">
    <citation type="submission" date="2018-10" db="EMBL/GenBank/DDBJ databases">
        <title>Cultivation of a novel Methanohalophilus strain from Kebrit Deep of the Red Sea and a genomic comparison of members of the genus Methanohalophilus.</title>
        <authorList>
            <person name="Guan Y."/>
            <person name="Ngugi D.K."/>
            <person name="Stingl U."/>
        </authorList>
    </citation>
    <scope>NUCLEOTIDE SEQUENCE [LARGE SCALE GENOMIC DNA]</scope>
    <source>
        <strain evidence="3 7">DSM 3094</strain>
    </source>
</reference>
<dbReference type="InterPro" id="IPR051806">
    <property type="entry name" value="HAD-like_SPP"/>
</dbReference>
<name>A0A1L3Q4Q8_9EURY</name>
<gene>
    <name evidence="2" type="ORF">BHR79_09795</name>
    <name evidence="3" type="ORF">EFE40_05465</name>
    <name evidence="4" type="ORF">SAMN04515625_0879</name>
</gene>
<dbReference type="GO" id="GO:0050308">
    <property type="term" value="F:sugar-phosphatase activity"/>
    <property type="evidence" value="ECO:0007669"/>
    <property type="project" value="TreeGrafter"/>
</dbReference>
<evidence type="ECO:0000313" key="7">
    <source>
        <dbReference type="Proteomes" id="UP000267921"/>
    </source>
</evidence>
<dbReference type="EMBL" id="FNMU01000002">
    <property type="protein sequence ID" value="SDW38386.1"/>
    <property type="molecule type" value="Genomic_DNA"/>
</dbReference>
<organism evidence="2 5">
    <name type="scientific">Methanohalophilus halophilus</name>
    <dbReference type="NCBI Taxonomy" id="2177"/>
    <lineage>
        <taxon>Archaea</taxon>
        <taxon>Methanobacteriati</taxon>
        <taxon>Methanobacteriota</taxon>
        <taxon>Stenosarchaea group</taxon>
        <taxon>Methanomicrobia</taxon>
        <taxon>Methanosarcinales</taxon>
        <taxon>Methanosarcinaceae</taxon>
        <taxon>Methanohalophilus</taxon>
    </lineage>
</organism>
<dbReference type="GeneID" id="30584065"/>
<dbReference type="SFLD" id="SFLDG01129">
    <property type="entry name" value="C1.5:_HAD__Beta-PGM__Phosphata"/>
    <property type="match status" value="1"/>
</dbReference>
<evidence type="ECO:0000256" key="1">
    <source>
        <dbReference type="ARBA" id="ARBA00007958"/>
    </source>
</evidence>
<accession>A0A1L3Q4Q8</accession>
<dbReference type="Gene3D" id="1.10.150.240">
    <property type="entry name" value="Putative phosphatase, domain 2"/>
    <property type="match status" value="1"/>
</dbReference>
<dbReference type="InterPro" id="IPR036412">
    <property type="entry name" value="HAD-like_sf"/>
</dbReference>
<dbReference type="PANTHER" id="PTHR43481:SF4">
    <property type="entry name" value="GLYCEROL-1-PHOSPHATE PHOSPHOHYDROLASE 1-RELATED"/>
    <property type="match status" value="1"/>
</dbReference>
<reference evidence="4 6" key="2">
    <citation type="submission" date="2016-10" db="EMBL/GenBank/DDBJ databases">
        <authorList>
            <person name="de Groot N.N."/>
        </authorList>
    </citation>
    <scope>NUCLEOTIDE SEQUENCE [LARGE SCALE GENOMIC DNA]</scope>
    <source>
        <strain evidence="4 6">Z-7982</strain>
    </source>
</reference>